<dbReference type="STRING" id="45351.A7SY95"/>
<keyword evidence="5 12" id="KW-0032">Aminotransferase</keyword>
<dbReference type="Pfam" id="PF08669">
    <property type="entry name" value="GCV_T_C"/>
    <property type="match status" value="1"/>
</dbReference>
<dbReference type="Proteomes" id="UP000001593">
    <property type="component" value="Unassembled WGS sequence"/>
</dbReference>
<dbReference type="GO" id="GO:0004047">
    <property type="term" value="F:aminomethyltransferase activity"/>
    <property type="evidence" value="ECO:0007669"/>
    <property type="project" value="UniProtKB-EC"/>
</dbReference>
<dbReference type="PANTHER" id="PTHR43757">
    <property type="entry name" value="AMINOMETHYLTRANSFERASE"/>
    <property type="match status" value="1"/>
</dbReference>
<dbReference type="eggNOG" id="KOG2770">
    <property type="taxonomic scope" value="Eukaryota"/>
</dbReference>
<keyword evidence="16" id="KW-1185">Reference proteome</keyword>
<organism evidence="15 16">
    <name type="scientific">Nematostella vectensis</name>
    <name type="common">Starlet sea anemone</name>
    <dbReference type="NCBI Taxonomy" id="45351"/>
    <lineage>
        <taxon>Eukaryota</taxon>
        <taxon>Metazoa</taxon>
        <taxon>Cnidaria</taxon>
        <taxon>Anthozoa</taxon>
        <taxon>Hexacorallia</taxon>
        <taxon>Actiniaria</taxon>
        <taxon>Edwardsiidae</taxon>
        <taxon>Nematostella</taxon>
    </lineage>
</organism>
<dbReference type="InterPro" id="IPR029043">
    <property type="entry name" value="GcvT/YgfZ_C"/>
</dbReference>
<keyword evidence="6 12" id="KW-0808">Transferase</keyword>
<evidence type="ECO:0000256" key="10">
    <source>
        <dbReference type="ARBA" id="ARBA00047665"/>
    </source>
</evidence>
<dbReference type="EMBL" id="DS469914">
    <property type="protein sequence ID" value="EDO31336.1"/>
    <property type="molecule type" value="Genomic_DNA"/>
</dbReference>
<evidence type="ECO:0000256" key="4">
    <source>
        <dbReference type="ARBA" id="ARBA00012616"/>
    </source>
</evidence>
<dbReference type="OMA" id="MPVQYPA"/>
<dbReference type="PhylomeDB" id="A7SY95"/>
<protein>
    <recommendedName>
        <fullName evidence="4 12">Aminomethyltransferase</fullName>
        <ecNumber evidence="4 12">2.1.2.10</ecNumber>
    </recommendedName>
    <alternativeName>
        <fullName evidence="9 12">Glycine cleavage system T protein</fullName>
    </alternativeName>
</protein>
<proteinExistence type="inferred from homology"/>
<evidence type="ECO:0000256" key="3">
    <source>
        <dbReference type="ARBA" id="ARBA00011690"/>
    </source>
</evidence>
<reference evidence="15 16" key="1">
    <citation type="journal article" date="2007" name="Science">
        <title>Sea anemone genome reveals ancestral eumetazoan gene repertoire and genomic organization.</title>
        <authorList>
            <person name="Putnam N.H."/>
            <person name="Srivastava M."/>
            <person name="Hellsten U."/>
            <person name="Dirks B."/>
            <person name="Chapman J."/>
            <person name="Salamov A."/>
            <person name="Terry A."/>
            <person name="Shapiro H."/>
            <person name="Lindquist E."/>
            <person name="Kapitonov V.V."/>
            <person name="Jurka J."/>
            <person name="Genikhovich G."/>
            <person name="Grigoriev I.V."/>
            <person name="Lucas S.M."/>
            <person name="Steele R.E."/>
            <person name="Finnerty J.R."/>
            <person name="Technau U."/>
            <person name="Martindale M.Q."/>
            <person name="Rokhsar D.S."/>
        </authorList>
    </citation>
    <scope>NUCLEOTIDE SEQUENCE [LARGE SCALE GENOMIC DNA]</scope>
    <source>
        <strain evidence="16">CH2 X CH6</strain>
    </source>
</reference>
<dbReference type="PANTHER" id="PTHR43757:SF2">
    <property type="entry name" value="AMINOMETHYLTRANSFERASE, MITOCHONDRIAL"/>
    <property type="match status" value="1"/>
</dbReference>
<dbReference type="Gene3D" id="3.30.70.1400">
    <property type="entry name" value="Aminomethyltransferase beta-barrel domains"/>
    <property type="match status" value="1"/>
</dbReference>
<feature type="domain" description="GCVT N-terminal" evidence="13">
    <location>
        <begin position="6"/>
        <end position="263"/>
    </location>
</feature>
<dbReference type="InterPro" id="IPR006223">
    <property type="entry name" value="GcvT"/>
</dbReference>
<evidence type="ECO:0000259" key="13">
    <source>
        <dbReference type="Pfam" id="PF01571"/>
    </source>
</evidence>
<evidence type="ECO:0000313" key="15">
    <source>
        <dbReference type="EMBL" id="EDO31336.1"/>
    </source>
</evidence>
<keyword evidence="7 12" id="KW-0809">Transit peptide</keyword>
<dbReference type="Pfam" id="PF01571">
    <property type="entry name" value="GCV_T"/>
    <property type="match status" value="1"/>
</dbReference>
<evidence type="ECO:0000313" key="16">
    <source>
        <dbReference type="Proteomes" id="UP000001593"/>
    </source>
</evidence>
<evidence type="ECO:0000256" key="1">
    <source>
        <dbReference type="ARBA" id="ARBA00004173"/>
    </source>
</evidence>
<dbReference type="FunFam" id="2.40.30.110:FF:000002">
    <property type="entry name" value="Aminomethyltransferase"/>
    <property type="match status" value="1"/>
</dbReference>
<comment type="similarity">
    <text evidence="2 12">Belongs to the GcvT family.</text>
</comment>
<dbReference type="InParanoid" id="A7SY95"/>
<dbReference type="Gene3D" id="3.30.1360.120">
    <property type="entry name" value="Probable tRNA modification gtpase trme, domain 1"/>
    <property type="match status" value="1"/>
</dbReference>
<dbReference type="InterPro" id="IPR013977">
    <property type="entry name" value="GcvT_C"/>
</dbReference>
<comment type="function">
    <text evidence="12">The glycine cleavage system catalyzes the degradation of glycine.</text>
</comment>
<dbReference type="Gene3D" id="2.40.30.110">
    <property type="entry name" value="Aminomethyltransferase beta-barrel domains"/>
    <property type="match status" value="1"/>
</dbReference>
<dbReference type="AlphaFoldDB" id="A7SY95"/>
<dbReference type="KEGG" id="nve:5502220"/>
<dbReference type="Gene3D" id="4.10.1250.10">
    <property type="entry name" value="Aminomethyltransferase fragment"/>
    <property type="match status" value="1"/>
</dbReference>
<dbReference type="GO" id="GO:0008483">
    <property type="term" value="F:transaminase activity"/>
    <property type="evidence" value="ECO:0007669"/>
    <property type="project" value="UniProtKB-KW"/>
</dbReference>
<feature type="non-terminal residue" evidence="15">
    <location>
        <position position="373"/>
    </location>
</feature>
<evidence type="ECO:0000256" key="6">
    <source>
        <dbReference type="ARBA" id="ARBA00022679"/>
    </source>
</evidence>
<keyword evidence="8 12" id="KW-0496">Mitochondrion</keyword>
<evidence type="ECO:0000256" key="11">
    <source>
        <dbReference type="PIRSR" id="PIRSR006487-1"/>
    </source>
</evidence>
<dbReference type="InterPro" id="IPR006222">
    <property type="entry name" value="GCVT_N"/>
</dbReference>
<dbReference type="NCBIfam" id="NF001567">
    <property type="entry name" value="PRK00389.1"/>
    <property type="match status" value="1"/>
</dbReference>
<evidence type="ECO:0000256" key="12">
    <source>
        <dbReference type="RuleBase" id="RU003981"/>
    </source>
</evidence>
<evidence type="ECO:0000256" key="8">
    <source>
        <dbReference type="ARBA" id="ARBA00023128"/>
    </source>
</evidence>
<comment type="subcellular location">
    <subcellularLocation>
        <location evidence="1 12">Mitochondrion</location>
    </subcellularLocation>
</comment>
<dbReference type="EC" id="2.1.2.10" evidence="4 12"/>
<feature type="binding site" evidence="11">
    <location>
        <position position="199"/>
    </location>
    <ligand>
        <name>substrate</name>
    </ligand>
</feature>
<comment type="catalytic activity">
    <reaction evidence="10 12">
        <text>N(6)-[(R)-S(8)-aminomethyldihydrolipoyl]-L-lysyl-[protein] + (6S)-5,6,7,8-tetrahydrofolate = N(6)-[(R)-dihydrolipoyl]-L-lysyl-[protein] + (6R)-5,10-methylene-5,6,7,8-tetrahydrofolate + NH4(+)</text>
        <dbReference type="Rhea" id="RHEA:16945"/>
        <dbReference type="Rhea" id="RHEA-COMP:10475"/>
        <dbReference type="Rhea" id="RHEA-COMP:10492"/>
        <dbReference type="ChEBI" id="CHEBI:15636"/>
        <dbReference type="ChEBI" id="CHEBI:28938"/>
        <dbReference type="ChEBI" id="CHEBI:57453"/>
        <dbReference type="ChEBI" id="CHEBI:83100"/>
        <dbReference type="ChEBI" id="CHEBI:83143"/>
        <dbReference type="EC" id="2.1.2.10"/>
    </reaction>
</comment>
<dbReference type="SUPFAM" id="SSF103025">
    <property type="entry name" value="Folate-binding domain"/>
    <property type="match status" value="1"/>
</dbReference>
<name>A7SY95_NEMVE</name>
<dbReference type="FunCoup" id="A7SY95">
    <property type="interactions" value="10"/>
</dbReference>
<dbReference type="HOGENOM" id="CLU_007884_10_0_1"/>
<dbReference type="PIRSF" id="PIRSF006487">
    <property type="entry name" value="GcvT"/>
    <property type="match status" value="1"/>
</dbReference>
<sequence>LKRTPLYDFHLENGGKMVDFCGWSMPVQYQDGVLQSHLHVRQHAAIFDVSHMLQFKLHGKDRTKFLEDLVVADVQGLQSNTGTLSLFTNDNGGIRDDLIINKLDDVIYVVSNAGCADKITQHLKDRLDAVSGNLDVALEILEDKALVALQGPKAAQVLQGGVDGDLSHLTFMHGVSTSVYGLKDVRVTRCGYTGEDGFELSVDKDRVVDLCRSLMSRQEAEVKLAGLGARDSLRLEAGLCLYGNDIDEDTTPVEAVLVWTIGKRRRAEASFPGAKIILQQIKDKPKRRRVGLVSAGPPARAGTKVLDGEGQEVGVVTSGCPSPSSKQNIAMAYISTPQSKIGTALQLSVYKKKVPATVAKMPFVPTNYFLGNK</sequence>
<gene>
    <name evidence="15" type="ORF">NEMVEDRAFT_v1g137645</name>
</gene>
<evidence type="ECO:0000256" key="2">
    <source>
        <dbReference type="ARBA" id="ARBA00008609"/>
    </source>
</evidence>
<dbReference type="FunFam" id="3.30.70.1400:FF:000001">
    <property type="entry name" value="Aminomethyltransferase"/>
    <property type="match status" value="1"/>
</dbReference>
<dbReference type="InterPro" id="IPR027266">
    <property type="entry name" value="TrmE/GcvT-like"/>
</dbReference>
<dbReference type="GO" id="GO:0005739">
    <property type="term" value="C:mitochondrion"/>
    <property type="evidence" value="ECO:0000318"/>
    <property type="project" value="GO_Central"/>
</dbReference>
<dbReference type="GO" id="GO:0006546">
    <property type="term" value="P:glycine catabolic process"/>
    <property type="evidence" value="ECO:0007669"/>
    <property type="project" value="InterPro"/>
</dbReference>
<evidence type="ECO:0000256" key="7">
    <source>
        <dbReference type="ARBA" id="ARBA00022946"/>
    </source>
</evidence>
<dbReference type="FunFam" id="4.10.1250.10:FF:000002">
    <property type="entry name" value="Aminomethyltransferase"/>
    <property type="match status" value="1"/>
</dbReference>
<evidence type="ECO:0000256" key="9">
    <source>
        <dbReference type="ARBA" id="ARBA00031395"/>
    </source>
</evidence>
<dbReference type="SUPFAM" id="SSF101790">
    <property type="entry name" value="Aminomethyltransferase beta-barrel domain"/>
    <property type="match status" value="1"/>
</dbReference>
<dbReference type="GO" id="GO:0005960">
    <property type="term" value="C:glycine cleavage complex"/>
    <property type="evidence" value="ECO:0007669"/>
    <property type="project" value="InterPro"/>
</dbReference>
<evidence type="ECO:0000259" key="14">
    <source>
        <dbReference type="Pfam" id="PF08669"/>
    </source>
</evidence>
<dbReference type="NCBIfam" id="TIGR00528">
    <property type="entry name" value="gcvT"/>
    <property type="match status" value="1"/>
</dbReference>
<evidence type="ECO:0000256" key="5">
    <source>
        <dbReference type="ARBA" id="ARBA00022576"/>
    </source>
</evidence>
<accession>A7SY95</accession>
<dbReference type="InterPro" id="IPR028896">
    <property type="entry name" value="GcvT/YgfZ/DmdA"/>
</dbReference>
<comment type="subunit">
    <text evidence="3 12">The glycine cleavage system is composed of four proteins: P, T, L and H.</text>
</comment>
<feature type="domain" description="Aminomethyltransferase C-terminal" evidence="14">
    <location>
        <begin position="287"/>
        <end position="364"/>
    </location>
</feature>